<proteinExistence type="predicted"/>
<evidence type="ECO:0000313" key="2">
    <source>
        <dbReference type="EMBL" id="KAJ8938874.1"/>
    </source>
</evidence>
<dbReference type="Proteomes" id="UP001162162">
    <property type="component" value="Unassembled WGS sequence"/>
</dbReference>
<dbReference type="AlphaFoldDB" id="A0AAV8XJW9"/>
<dbReference type="EMBL" id="JAPWTK010000526">
    <property type="protein sequence ID" value="KAJ8938874.1"/>
    <property type="molecule type" value="Genomic_DNA"/>
</dbReference>
<protein>
    <recommendedName>
        <fullName evidence="1">Serpin domain-containing protein</fullName>
    </recommendedName>
</protein>
<organism evidence="2 3">
    <name type="scientific">Aromia moschata</name>
    <dbReference type="NCBI Taxonomy" id="1265417"/>
    <lineage>
        <taxon>Eukaryota</taxon>
        <taxon>Metazoa</taxon>
        <taxon>Ecdysozoa</taxon>
        <taxon>Arthropoda</taxon>
        <taxon>Hexapoda</taxon>
        <taxon>Insecta</taxon>
        <taxon>Pterygota</taxon>
        <taxon>Neoptera</taxon>
        <taxon>Endopterygota</taxon>
        <taxon>Coleoptera</taxon>
        <taxon>Polyphaga</taxon>
        <taxon>Cucujiformia</taxon>
        <taxon>Chrysomeloidea</taxon>
        <taxon>Cerambycidae</taxon>
        <taxon>Cerambycinae</taxon>
        <taxon>Callichromatini</taxon>
        <taxon>Aromia</taxon>
    </lineage>
</organism>
<sequence length="94" mass="10774">MCLKPRRTESPLWLIQSLEEAEETSEMKTVSLPARPPPPVFRANKPFLYFIVDKLTRIIIFAGKVTNPDTLKIYQHVAPGLATLRRLEWKGRVG</sequence>
<dbReference type="Pfam" id="PF00079">
    <property type="entry name" value="Serpin"/>
    <property type="match status" value="1"/>
</dbReference>
<comment type="caution">
    <text evidence="2">The sequence shown here is derived from an EMBL/GenBank/DDBJ whole genome shotgun (WGS) entry which is preliminary data.</text>
</comment>
<dbReference type="InterPro" id="IPR042185">
    <property type="entry name" value="Serpin_sf_2"/>
</dbReference>
<keyword evidence="3" id="KW-1185">Reference proteome</keyword>
<reference evidence="2" key="1">
    <citation type="journal article" date="2023" name="Insect Mol. Biol.">
        <title>Genome sequencing provides insights into the evolution of gene families encoding plant cell wall-degrading enzymes in longhorned beetles.</title>
        <authorList>
            <person name="Shin N.R."/>
            <person name="Okamura Y."/>
            <person name="Kirsch R."/>
            <person name="Pauchet Y."/>
        </authorList>
    </citation>
    <scope>NUCLEOTIDE SEQUENCE</scope>
    <source>
        <strain evidence="2">AMC_N1</strain>
    </source>
</reference>
<dbReference type="SUPFAM" id="SSF56574">
    <property type="entry name" value="Serpins"/>
    <property type="match status" value="1"/>
</dbReference>
<dbReference type="InterPro" id="IPR023795">
    <property type="entry name" value="Serpin_CS"/>
</dbReference>
<dbReference type="Gene3D" id="2.30.39.10">
    <property type="entry name" value="Alpha-1-antitrypsin, domain 1"/>
    <property type="match status" value="1"/>
</dbReference>
<gene>
    <name evidence="2" type="ORF">NQ318_008024</name>
</gene>
<dbReference type="InterPro" id="IPR036186">
    <property type="entry name" value="Serpin_sf"/>
</dbReference>
<evidence type="ECO:0000259" key="1">
    <source>
        <dbReference type="Pfam" id="PF00079"/>
    </source>
</evidence>
<dbReference type="PROSITE" id="PS00284">
    <property type="entry name" value="SERPIN"/>
    <property type="match status" value="1"/>
</dbReference>
<dbReference type="InterPro" id="IPR023796">
    <property type="entry name" value="Serpin_dom"/>
</dbReference>
<feature type="domain" description="Serpin" evidence="1">
    <location>
        <begin position="20"/>
        <end position="68"/>
    </location>
</feature>
<accession>A0AAV8XJW9</accession>
<evidence type="ECO:0000313" key="3">
    <source>
        <dbReference type="Proteomes" id="UP001162162"/>
    </source>
</evidence>
<name>A0AAV8XJW9_9CUCU</name>